<protein>
    <submittedName>
        <fullName evidence="3">Uncharacterized protein</fullName>
    </submittedName>
</protein>
<dbReference type="EMBL" id="CP000581">
    <property type="protein sequence ID" value="ABO94209.1"/>
    <property type="molecule type" value="Genomic_DNA"/>
</dbReference>
<dbReference type="AlphaFoldDB" id="A4RRK5"/>
<feature type="region of interest" description="Disordered" evidence="2">
    <location>
        <begin position="222"/>
        <end position="241"/>
    </location>
</feature>
<dbReference type="OMA" id="AETRCIT"/>
<dbReference type="OrthoDB" id="102442at2759"/>
<dbReference type="Proteomes" id="UP000001568">
    <property type="component" value="Chromosome 1"/>
</dbReference>
<feature type="coiled-coil region" evidence="1">
    <location>
        <begin position="1"/>
        <end position="67"/>
    </location>
</feature>
<gene>
    <name evidence="3" type="ORF">OSTLU_13876</name>
</gene>
<dbReference type="Gramene" id="ABO94209">
    <property type="protein sequence ID" value="ABO94209"/>
    <property type="gene ID" value="OSTLU_13876"/>
</dbReference>
<feature type="region of interest" description="Disordered" evidence="2">
    <location>
        <begin position="433"/>
        <end position="513"/>
    </location>
</feature>
<accession>A4RRK5</accession>
<reference evidence="3 4" key="1">
    <citation type="journal article" date="2007" name="Proc. Natl. Acad. Sci. U.S.A.">
        <title>The tiny eukaryote Ostreococcus provides genomic insights into the paradox of plankton speciation.</title>
        <authorList>
            <person name="Palenik B."/>
            <person name="Grimwood J."/>
            <person name="Aerts A."/>
            <person name="Rouze P."/>
            <person name="Salamov A."/>
            <person name="Putnam N."/>
            <person name="Dupont C."/>
            <person name="Jorgensen R."/>
            <person name="Derelle E."/>
            <person name="Rombauts S."/>
            <person name="Zhou K."/>
            <person name="Otillar R."/>
            <person name="Merchant S.S."/>
            <person name="Podell S."/>
            <person name="Gaasterland T."/>
            <person name="Napoli C."/>
            <person name="Gendler K."/>
            <person name="Manuell A."/>
            <person name="Tai V."/>
            <person name="Vallon O."/>
            <person name="Piganeau G."/>
            <person name="Jancek S."/>
            <person name="Heijde M."/>
            <person name="Jabbari K."/>
            <person name="Bowler C."/>
            <person name="Lohr M."/>
            <person name="Robbens S."/>
            <person name="Werner G."/>
            <person name="Dubchak I."/>
            <person name="Pazour G.J."/>
            <person name="Ren Q."/>
            <person name="Paulsen I."/>
            <person name="Delwiche C."/>
            <person name="Schmutz J."/>
            <person name="Rokhsar D."/>
            <person name="Van de Peer Y."/>
            <person name="Moreau H."/>
            <person name="Grigoriev I.V."/>
        </authorList>
    </citation>
    <scope>NUCLEOTIDE SEQUENCE [LARGE SCALE GENOMIC DNA]</scope>
    <source>
        <strain evidence="3 4">CCE9901</strain>
    </source>
</reference>
<name>A4RRK5_OSTLU</name>
<dbReference type="KEGG" id="olu:OSTLU_13876"/>
<proteinExistence type="predicted"/>
<evidence type="ECO:0000256" key="1">
    <source>
        <dbReference type="SAM" id="Coils"/>
    </source>
</evidence>
<feature type="compositionally biased region" description="Basic residues" evidence="2">
    <location>
        <begin position="500"/>
        <end position="512"/>
    </location>
</feature>
<evidence type="ECO:0000313" key="4">
    <source>
        <dbReference type="Proteomes" id="UP000001568"/>
    </source>
</evidence>
<keyword evidence="4" id="KW-1185">Reference proteome</keyword>
<feature type="compositionally biased region" description="Basic and acidic residues" evidence="2">
    <location>
        <begin position="466"/>
        <end position="486"/>
    </location>
</feature>
<evidence type="ECO:0000313" key="3">
    <source>
        <dbReference type="EMBL" id="ABO94209.1"/>
    </source>
</evidence>
<organism evidence="3 4">
    <name type="scientific">Ostreococcus lucimarinus (strain CCE9901)</name>
    <dbReference type="NCBI Taxonomy" id="436017"/>
    <lineage>
        <taxon>Eukaryota</taxon>
        <taxon>Viridiplantae</taxon>
        <taxon>Chlorophyta</taxon>
        <taxon>Mamiellophyceae</taxon>
        <taxon>Mamiellales</taxon>
        <taxon>Bathycoccaceae</taxon>
        <taxon>Ostreococcus</taxon>
    </lineage>
</organism>
<sequence>MKAASDDLKRMNEEQREEIQRLEHERGAALAQCAALKATLESGKRERRELLMKQQELEEIIHDIKANQARAGVLLEEAKGNYDVSSKLVEDRLKDDKEMMERVSSISEELALKKEECDRMKRHTRKLSADMGEMQLKLDNANVRLNALETEKETLNTQLNALSDRSAKVEIQLKASEEVVQTKEQMMKRLEQEHEKIEKSLRSLHDEKLRIVEKQLAAKDDELEREREKSAAAQAQTSSWEEKQVELERQIHELTPQLAARTKELDKIKRSLATIKAENAENKKKVDQAEMEMNEQVESMREKIAEADEAKLDLAMKLKHAEEEREMFHAQNKKLETSGAEQREKIEALTAEIESTRTRLKEEYEALERKHEATNKLHETKVNEKMEKQIELLTKQNKEWINKKDEEHARQLAAKNEKIDLLETSINELREELRRSRETVDEELEVPKPPKQRSKQRSGPKSLGSQREEALPTPHLDEESPPDERVPIASKRPMTAIPLARKKAKTTKRSKKELKNEVRALAMEADDEDFDPFAFVDSEASL</sequence>
<dbReference type="RefSeq" id="XP_001415917.1">
    <property type="nucleotide sequence ID" value="XM_001415880.1"/>
</dbReference>
<evidence type="ECO:0000256" key="2">
    <source>
        <dbReference type="SAM" id="MobiDB-lite"/>
    </source>
</evidence>
<dbReference type="HOGENOM" id="CLU_425397_0_0_1"/>
<keyword evidence="1" id="KW-0175">Coiled coil</keyword>
<dbReference type="GeneID" id="4999621"/>